<evidence type="ECO:0000313" key="1">
    <source>
        <dbReference type="EMBL" id="PWK51881.1"/>
    </source>
</evidence>
<dbReference type="AlphaFoldDB" id="A0A316FSZ9"/>
<sequence>MDLGNEIRDLYDLFVERYYVHNLLNNGLKYNYKGLTYQDVTFEISETVEFESFLKEVLEFKKNGVRIARKYLTSLNGSSKKSTKLDCIVSESLNNVPDHVGLLSLLCGMFRRNLSVCIDILIKALKQSSIINAFVTKHDVCYRSIAYVYYSNIHSEGVLEAIFDDAFLDELDNGAMPLDLSESEQERYTEKILIEFTLSLSYYLNFAQYEQSTFSSKVRTTQFDQNLIRKLLDSYHYGSKLSEFTFTSSHKTRMRLTKLRAFLKKSPSYQELSFPVDIIISDPTDIRYEIQVLISVLLTKEEHLEFQLELEQAVRPVIDEAFMDSVSTKEYLMKLKDPFTPMRNKEINTSDNMFDRVMKSMKR</sequence>
<dbReference type="Proteomes" id="UP000245790">
    <property type="component" value="Unassembled WGS sequence"/>
</dbReference>
<evidence type="ECO:0000313" key="2">
    <source>
        <dbReference type="Proteomes" id="UP000245790"/>
    </source>
</evidence>
<accession>A0A316FSZ9</accession>
<organism evidence="1 2">
    <name type="scientific">Pleionea mediterranea</name>
    <dbReference type="NCBI Taxonomy" id="523701"/>
    <lineage>
        <taxon>Bacteria</taxon>
        <taxon>Pseudomonadati</taxon>
        <taxon>Pseudomonadota</taxon>
        <taxon>Gammaproteobacteria</taxon>
        <taxon>Oceanospirillales</taxon>
        <taxon>Pleioneaceae</taxon>
        <taxon>Pleionea</taxon>
    </lineage>
</organism>
<proteinExistence type="predicted"/>
<comment type="caution">
    <text evidence="1">The sequence shown here is derived from an EMBL/GenBank/DDBJ whole genome shotgun (WGS) entry which is preliminary data.</text>
</comment>
<keyword evidence="2" id="KW-1185">Reference proteome</keyword>
<reference evidence="1 2" key="1">
    <citation type="submission" date="2018-05" db="EMBL/GenBank/DDBJ databases">
        <title>Genomic Encyclopedia of Type Strains, Phase IV (KMG-IV): sequencing the most valuable type-strain genomes for metagenomic binning, comparative biology and taxonomic classification.</title>
        <authorList>
            <person name="Goeker M."/>
        </authorList>
    </citation>
    <scope>NUCLEOTIDE SEQUENCE [LARGE SCALE GENOMIC DNA]</scope>
    <source>
        <strain evidence="1 2">DSM 25350</strain>
    </source>
</reference>
<name>A0A316FSZ9_9GAMM</name>
<gene>
    <name evidence="1" type="ORF">C8D97_105197</name>
</gene>
<dbReference type="EMBL" id="QGGU01000005">
    <property type="protein sequence ID" value="PWK51881.1"/>
    <property type="molecule type" value="Genomic_DNA"/>
</dbReference>
<protein>
    <submittedName>
        <fullName evidence="1">Uncharacterized protein</fullName>
    </submittedName>
</protein>